<gene>
    <name evidence="1" type="ORF">ECPE_LOCUS717</name>
</gene>
<dbReference type="EMBL" id="UZAN01002883">
    <property type="protein sequence ID" value="VDP27701.1"/>
    <property type="molecule type" value="Genomic_DNA"/>
</dbReference>
<reference evidence="3" key="1">
    <citation type="submission" date="2016-06" db="UniProtKB">
        <authorList>
            <consortium name="WormBaseParasite"/>
        </authorList>
    </citation>
    <scope>IDENTIFICATION</scope>
</reference>
<accession>A0A183A182</accession>
<dbReference type="AlphaFoldDB" id="A0A183A182"/>
<sequence length="207" mass="23617">MWYSNYGQTAHQIDYALVRARWASSAEDCRSYRGSETGNRNGSDHNLVRVRFKIPLTTRRKTRLPGKFNVAFLERPERRQALLDAAASNMVEAFFDDSIVDAPWSKMKTSIREVALGQLGEIFRHKRDWISERTLHFSAKARGTRLISSPEIRILRHQTTCSAKSNRKQYWKAIANSMEAAIVAADFGKLFRLIRVAAGKKQTSGLL</sequence>
<evidence type="ECO:0000313" key="1">
    <source>
        <dbReference type="EMBL" id="VDP27701.1"/>
    </source>
</evidence>
<dbReference type="WBParaSite" id="ECPE_0000071701-mRNA-1">
    <property type="protein sequence ID" value="ECPE_0000071701-mRNA-1"/>
    <property type="gene ID" value="ECPE_0000071701"/>
</dbReference>
<evidence type="ECO:0000313" key="3">
    <source>
        <dbReference type="WBParaSite" id="ECPE_0000071701-mRNA-1"/>
    </source>
</evidence>
<organism evidence="3">
    <name type="scientific">Echinostoma caproni</name>
    <dbReference type="NCBI Taxonomy" id="27848"/>
    <lineage>
        <taxon>Eukaryota</taxon>
        <taxon>Metazoa</taxon>
        <taxon>Spiralia</taxon>
        <taxon>Lophotrochozoa</taxon>
        <taxon>Platyhelminthes</taxon>
        <taxon>Trematoda</taxon>
        <taxon>Digenea</taxon>
        <taxon>Plagiorchiida</taxon>
        <taxon>Echinostomata</taxon>
        <taxon>Echinostomatoidea</taxon>
        <taxon>Echinostomatidae</taxon>
        <taxon>Echinostoma</taxon>
    </lineage>
</organism>
<keyword evidence="2" id="KW-1185">Reference proteome</keyword>
<name>A0A183A182_9TREM</name>
<protein>
    <submittedName>
        <fullName evidence="3">Endo/exonuclease/phosphatase domain-containing protein</fullName>
    </submittedName>
</protein>
<dbReference type="OrthoDB" id="148331at2759"/>
<evidence type="ECO:0000313" key="2">
    <source>
        <dbReference type="Proteomes" id="UP000272942"/>
    </source>
</evidence>
<proteinExistence type="predicted"/>
<dbReference type="Proteomes" id="UP000272942">
    <property type="component" value="Unassembled WGS sequence"/>
</dbReference>
<reference evidence="1 2" key="2">
    <citation type="submission" date="2018-11" db="EMBL/GenBank/DDBJ databases">
        <authorList>
            <consortium name="Pathogen Informatics"/>
        </authorList>
    </citation>
    <scope>NUCLEOTIDE SEQUENCE [LARGE SCALE GENOMIC DNA]</scope>
    <source>
        <strain evidence="1 2">Egypt</strain>
    </source>
</reference>